<dbReference type="Proteomes" id="UP000195437">
    <property type="component" value="Chromosome"/>
</dbReference>
<evidence type="ECO:0000313" key="2">
    <source>
        <dbReference type="Proteomes" id="UP000195437"/>
    </source>
</evidence>
<dbReference type="AlphaFoldDB" id="A0A1Y0ILV5"/>
<keyword evidence="2" id="KW-1185">Reference proteome</keyword>
<accession>A0A1Y0ILV5</accession>
<dbReference type="EMBL" id="CP021434">
    <property type="protein sequence ID" value="ARU61511.1"/>
    <property type="molecule type" value="Genomic_DNA"/>
</dbReference>
<organism evidence="1 2">
    <name type="scientific">Tumebacillus avium</name>
    <dbReference type="NCBI Taxonomy" id="1903704"/>
    <lineage>
        <taxon>Bacteria</taxon>
        <taxon>Bacillati</taxon>
        <taxon>Bacillota</taxon>
        <taxon>Bacilli</taxon>
        <taxon>Bacillales</taxon>
        <taxon>Alicyclobacillaceae</taxon>
        <taxon>Tumebacillus</taxon>
    </lineage>
</organism>
<gene>
    <name evidence="1" type="ORF">CBW65_11205</name>
</gene>
<protein>
    <submittedName>
        <fullName evidence="1">Uncharacterized protein</fullName>
    </submittedName>
</protein>
<name>A0A1Y0ILV5_9BACL</name>
<proteinExistence type="predicted"/>
<sequence>MVDDNLLTMYFIIKTFLFEERYFLKKPVLKALILTTGLLGVMGGTASASSNESDQTTLIVVDKVKEKKLDQRLQALGFPFAELASMPYDMKEHLINQGVVKYIGTEKREFYYDFDGTLREKDPSGTGIEGTIDLTDLSLVITTSQLATMNSKKRFTVTQKWEWSNTVGLNGDTYLNYVDKIGLSYSNDFDSDPYTNGGYACSHSGQHFFSGNHYWLSDCGGRPSDISYGGVGWNVDIRGDYRDYGWSAMNVVAKNTSDWNTSTRFLTKYAHDTSTSGVGVGLNIGFFSLNFTGNGSWDEGSAQKTIWY</sequence>
<evidence type="ECO:0000313" key="1">
    <source>
        <dbReference type="EMBL" id="ARU61511.1"/>
    </source>
</evidence>
<reference evidence="2" key="1">
    <citation type="submission" date="2017-05" db="EMBL/GenBank/DDBJ databases">
        <authorList>
            <person name="Sung H."/>
        </authorList>
    </citation>
    <scope>NUCLEOTIDE SEQUENCE [LARGE SCALE GENOMIC DNA]</scope>
    <source>
        <strain evidence="2">AR23208</strain>
    </source>
</reference>
<dbReference type="KEGG" id="tum:CBW65_11205"/>